<evidence type="ECO:0000313" key="2">
    <source>
        <dbReference type="Proteomes" id="UP000535182"/>
    </source>
</evidence>
<evidence type="ECO:0000313" key="1">
    <source>
        <dbReference type="EMBL" id="MBB5329982.1"/>
    </source>
</evidence>
<protein>
    <submittedName>
        <fullName evidence="1">Uncharacterized protein</fullName>
    </submittedName>
</protein>
<dbReference type="Proteomes" id="UP000535182">
    <property type="component" value="Unassembled WGS sequence"/>
</dbReference>
<gene>
    <name evidence="1" type="ORF">HDF14_003611</name>
</gene>
<sequence>MSCSNEPGANITVQRDPIRLSDVPATTLIYGNVEPDPYPRSEWLGHELQRFILLPGRSNSVETHLEQNI</sequence>
<dbReference type="EMBL" id="JACHEB010000008">
    <property type="protein sequence ID" value="MBB5329982.1"/>
    <property type="molecule type" value="Genomic_DNA"/>
</dbReference>
<comment type="caution">
    <text evidence="1">The sequence shown here is derived from an EMBL/GenBank/DDBJ whole genome shotgun (WGS) entry which is preliminary data.</text>
</comment>
<reference evidence="1 2" key="1">
    <citation type="submission" date="2020-08" db="EMBL/GenBank/DDBJ databases">
        <title>Genomic Encyclopedia of Type Strains, Phase IV (KMG-V): Genome sequencing to study the core and pangenomes of soil and plant-associated prokaryotes.</title>
        <authorList>
            <person name="Whitman W."/>
        </authorList>
    </citation>
    <scope>NUCLEOTIDE SEQUENCE [LARGE SCALE GENOMIC DNA]</scope>
    <source>
        <strain evidence="1 2">X5P2</strain>
    </source>
</reference>
<proteinExistence type="predicted"/>
<dbReference type="AlphaFoldDB" id="A0A9X0QGF1"/>
<accession>A0A9X0QGF1</accession>
<organism evidence="1 2">
    <name type="scientific">Tunturiibacter gelidiferens</name>
    <dbReference type="NCBI Taxonomy" id="3069689"/>
    <lineage>
        <taxon>Bacteria</taxon>
        <taxon>Pseudomonadati</taxon>
        <taxon>Acidobacteriota</taxon>
        <taxon>Terriglobia</taxon>
        <taxon>Terriglobales</taxon>
        <taxon>Acidobacteriaceae</taxon>
        <taxon>Tunturiibacter</taxon>
    </lineage>
</organism>
<name>A0A9X0QGF1_9BACT</name>
<keyword evidence="2" id="KW-1185">Reference proteome</keyword>